<keyword evidence="3" id="KW-0067">ATP-binding</keyword>
<reference evidence="5 6" key="1">
    <citation type="submission" date="2019-02" db="EMBL/GenBank/DDBJ databases">
        <title>Deep-cultivation of Planctomycetes and their phenomic and genomic characterization uncovers novel biology.</title>
        <authorList>
            <person name="Wiegand S."/>
            <person name="Jogler M."/>
            <person name="Boedeker C."/>
            <person name="Pinto D."/>
            <person name="Vollmers J."/>
            <person name="Rivas-Marin E."/>
            <person name="Kohn T."/>
            <person name="Peeters S.H."/>
            <person name="Heuer A."/>
            <person name="Rast P."/>
            <person name="Oberbeckmann S."/>
            <person name="Bunk B."/>
            <person name="Jeske O."/>
            <person name="Meyerdierks A."/>
            <person name="Storesund J.E."/>
            <person name="Kallscheuer N."/>
            <person name="Luecker S."/>
            <person name="Lage O.M."/>
            <person name="Pohl T."/>
            <person name="Merkel B.J."/>
            <person name="Hornburger P."/>
            <person name="Mueller R.-W."/>
            <person name="Bruemmer F."/>
            <person name="Labrenz M."/>
            <person name="Spormann A.M."/>
            <person name="Op Den Camp H."/>
            <person name="Overmann J."/>
            <person name="Amann R."/>
            <person name="Jetten M.S.M."/>
            <person name="Mascher T."/>
            <person name="Medema M.H."/>
            <person name="Devos D.P."/>
            <person name="Kaster A.-K."/>
            <person name="Ovreas L."/>
            <person name="Rohde M."/>
            <person name="Galperin M.Y."/>
            <person name="Jogler C."/>
        </authorList>
    </citation>
    <scope>NUCLEOTIDE SEQUENCE [LARGE SCALE GENOMIC DNA]</scope>
    <source>
        <strain evidence="5 6">Pla100</strain>
    </source>
</reference>
<dbReference type="PANTHER" id="PTHR42918:SF6">
    <property type="entry name" value="ELONGATION FACTOR P--(R)-BETA-LYSINE LIGASE"/>
    <property type="match status" value="1"/>
</dbReference>
<dbReference type="EMBL" id="SJPM01000008">
    <property type="protein sequence ID" value="TWT94245.1"/>
    <property type="molecule type" value="Genomic_DNA"/>
</dbReference>
<dbReference type="PROSITE" id="PS50862">
    <property type="entry name" value="AA_TRNA_LIGASE_II"/>
    <property type="match status" value="1"/>
</dbReference>
<comment type="caution">
    <text evidence="5">The sequence shown here is derived from an EMBL/GenBank/DDBJ whole genome shotgun (WGS) entry which is preliminary data.</text>
</comment>
<name>A0A5C6A4C4_9BACT</name>
<dbReference type="Proteomes" id="UP000316213">
    <property type="component" value="Unassembled WGS sequence"/>
</dbReference>
<keyword evidence="6" id="KW-1185">Reference proteome</keyword>
<dbReference type="NCBIfam" id="TIGR00462">
    <property type="entry name" value="genX"/>
    <property type="match status" value="1"/>
</dbReference>
<evidence type="ECO:0000313" key="5">
    <source>
        <dbReference type="EMBL" id="TWT94245.1"/>
    </source>
</evidence>
<dbReference type="GO" id="GO:0004824">
    <property type="term" value="F:lysine-tRNA ligase activity"/>
    <property type="evidence" value="ECO:0007669"/>
    <property type="project" value="InterPro"/>
</dbReference>
<dbReference type="SUPFAM" id="SSF55681">
    <property type="entry name" value="Class II aaRS and biotin synthetases"/>
    <property type="match status" value="1"/>
</dbReference>
<dbReference type="RefSeq" id="WP_146579187.1">
    <property type="nucleotide sequence ID" value="NZ_SJPM01000008.1"/>
</dbReference>
<dbReference type="GO" id="GO:0005829">
    <property type="term" value="C:cytosol"/>
    <property type="evidence" value="ECO:0007669"/>
    <property type="project" value="TreeGrafter"/>
</dbReference>
<evidence type="ECO:0000313" key="6">
    <source>
        <dbReference type="Proteomes" id="UP000316213"/>
    </source>
</evidence>
<keyword evidence="5" id="KW-0648">Protein biosynthesis</keyword>
<sequence>MSSELASRLIQRDRLLRQIRCFFHERGFIEVQPPCLSRDCVVDAFLDPISIPRSEIGLAVGGGAEDFSSDRYFLQTSPESAMKRLLADGAPSVFAIVPVFRRAEIGVRHNVEFTMLEWYEVGGNAASAIELLGRLAQTVFETDRFETVSYLDAFVRVLDLDPVTCAVEQLGDRVAEIDAGLAESMAGDRDALLDVLISHHVEPTLGQTVPAILTRYPVTQAALARPCADDPRFAERFELFYRGMELANGYDELLDADELVRRFEINNATRRQNGRDPLPTQTTLVGAMRKGLPKCSGVAVGVDRLAMLQCGAAHIREVAPLTIDVA</sequence>
<dbReference type="Pfam" id="PF00152">
    <property type="entry name" value="tRNA-synt_2"/>
    <property type="match status" value="1"/>
</dbReference>
<accession>A0A5C6A4C4</accession>
<dbReference type="PANTHER" id="PTHR42918">
    <property type="entry name" value="LYSYL-TRNA SYNTHETASE"/>
    <property type="match status" value="1"/>
</dbReference>
<dbReference type="InterPro" id="IPR006195">
    <property type="entry name" value="aa-tRNA-synth_II"/>
</dbReference>
<feature type="domain" description="Aminoacyl-transfer RNA synthetases class-II family profile" evidence="4">
    <location>
        <begin position="12"/>
        <end position="320"/>
    </location>
</feature>
<keyword evidence="2" id="KW-0547">Nucleotide-binding</keyword>
<proteinExistence type="predicted"/>
<dbReference type="OrthoDB" id="9802326at2"/>
<evidence type="ECO:0000256" key="3">
    <source>
        <dbReference type="ARBA" id="ARBA00022840"/>
    </source>
</evidence>
<dbReference type="Gene3D" id="3.30.930.10">
    <property type="entry name" value="Bira Bifunctional Protein, Domain 2"/>
    <property type="match status" value="1"/>
</dbReference>
<keyword evidence="1 5" id="KW-0436">Ligase</keyword>
<dbReference type="GO" id="GO:0005524">
    <property type="term" value="F:ATP binding"/>
    <property type="evidence" value="ECO:0007669"/>
    <property type="project" value="UniProtKB-KW"/>
</dbReference>
<dbReference type="EC" id="6.3.1.-" evidence="5"/>
<dbReference type="NCBIfam" id="NF006828">
    <property type="entry name" value="PRK09350.1"/>
    <property type="match status" value="1"/>
</dbReference>
<protein>
    <submittedName>
        <fullName evidence="5">Elongation factor P--(R)-beta-lysine ligase</fullName>
        <ecNumber evidence="5">6.3.1.-</ecNumber>
    </submittedName>
</protein>
<evidence type="ECO:0000256" key="1">
    <source>
        <dbReference type="ARBA" id="ARBA00022598"/>
    </source>
</evidence>
<dbReference type="GO" id="GO:0000049">
    <property type="term" value="F:tRNA binding"/>
    <property type="evidence" value="ECO:0007669"/>
    <property type="project" value="TreeGrafter"/>
</dbReference>
<dbReference type="GO" id="GO:0003746">
    <property type="term" value="F:translation elongation factor activity"/>
    <property type="evidence" value="ECO:0007669"/>
    <property type="project" value="UniProtKB-KW"/>
</dbReference>
<evidence type="ECO:0000259" key="4">
    <source>
        <dbReference type="PROSITE" id="PS50862"/>
    </source>
</evidence>
<dbReference type="InterPro" id="IPR045864">
    <property type="entry name" value="aa-tRNA-synth_II/BPL/LPL"/>
</dbReference>
<evidence type="ECO:0000256" key="2">
    <source>
        <dbReference type="ARBA" id="ARBA00022741"/>
    </source>
</evidence>
<gene>
    <name evidence="5" type="primary">epmA</name>
    <name evidence="5" type="ORF">Pla100_38550</name>
</gene>
<dbReference type="GO" id="GO:0006430">
    <property type="term" value="P:lysyl-tRNA aminoacylation"/>
    <property type="evidence" value="ECO:0007669"/>
    <property type="project" value="InterPro"/>
</dbReference>
<organism evidence="5 6">
    <name type="scientific">Neorhodopirellula pilleata</name>
    <dbReference type="NCBI Taxonomy" id="2714738"/>
    <lineage>
        <taxon>Bacteria</taxon>
        <taxon>Pseudomonadati</taxon>
        <taxon>Planctomycetota</taxon>
        <taxon>Planctomycetia</taxon>
        <taxon>Pirellulales</taxon>
        <taxon>Pirellulaceae</taxon>
        <taxon>Neorhodopirellula</taxon>
    </lineage>
</organism>
<dbReference type="InterPro" id="IPR004525">
    <property type="entry name" value="EpmA"/>
</dbReference>
<dbReference type="AlphaFoldDB" id="A0A5C6A4C4"/>
<keyword evidence="5" id="KW-0251">Elongation factor</keyword>
<dbReference type="InterPro" id="IPR004364">
    <property type="entry name" value="Aa-tRNA-synt_II"/>
</dbReference>